<dbReference type="InterPro" id="IPR044152">
    <property type="entry name" value="YqjM-like"/>
</dbReference>
<accession>D3B435</accession>
<evidence type="ECO:0000256" key="1">
    <source>
        <dbReference type="ARBA" id="ARBA00001917"/>
    </source>
</evidence>
<dbReference type="PANTHER" id="PTHR43303">
    <property type="entry name" value="NADPH DEHYDROGENASE C23G7.10C-RELATED"/>
    <property type="match status" value="1"/>
</dbReference>
<gene>
    <name evidence="7" type="ORF">PPL_03156</name>
</gene>
<dbReference type="CDD" id="cd02932">
    <property type="entry name" value="OYE_YqiM_FMN"/>
    <property type="match status" value="1"/>
</dbReference>
<dbReference type="RefSeq" id="XP_020436200.1">
    <property type="nucleotide sequence ID" value="XM_020574128.1"/>
</dbReference>
<dbReference type="GO" id="GO:0003959">
    <property type="term" value="F:NADPH dehydrogenase activity"/>
    <property type="evidence" value="ECO:0007669"/>
    <property type="project" value="InterPro"/>
</dbReference>
<dbReference type="InParanoid" id="D3B435"/>
<dbReference type="SUPFAM" id="SSF51395">
    <property type="entry name" value="FMN-linked oxidoreductases"/>
    <property type="match status" value="1"/>
</dbReference>
<dbReference type="InterPro" id="IPR001155">
    <property type="entry name" value="OxRdtase_FMN_N"/>
</dbReference>
<evidence type="ECO:0000256" key="4">
    <source>
        <dbReference type="ARBA" id="ARBA00022857"/>
    </source>
</evidence>
<dbReference type="Proteomes" id="UP000001396">
    <property type="component" value="Unassembled WGS sequence"/>
</dbReference>
<comment type="caution">
    <text evidence="7">The sequence shown here is derived from an EMBL/GenBank/DDBJ whole genome shotgun (WGS) entry which is preliminary data.</text>
</comment>
<sequence>MQPFKYPFEMPLNFQYPGASAIHPQATTPQSIRQELIVKTESLLHQCVSTVVSMDSWGDWRLVHYGTFAKGGVSMVVLEATAVVPEGRITPHDSGLWKDEQIEPLKRIVGFVHQFNAVIQIGHAGRRASTVPLYLDNAKHYIGEEQGVWSQIDAPSLLYGPEMIVPPELSVFEIESIVQSFKDTAIRVEKAGFNALEIHGAHGYLINSFLSPLSNHRTDEYGVDFEGRIKILNDIVKAIRTVWSKILMVRISAEEWIEGGWTLNDSIRLTKILKELDVDILDASSGGNSANAKTPFGPLFQVPLAEAIKREIPDIITSTVGSIKTVEQAMSIIDNDRADLIMLARPLLRDPFWVLHSAATIKLDVDQALQYNLGKDYI</sequence>
<dbReference type="OMA" id="WPAQYQR"/>
<dbReference type="AlphaFoldDB" id="D3B435"/>
<protein>
    <recommendedName>
        <fullName evidence="6">NADH:flavin oxidoreductase/NADH oxidase N-terminal domain-containing protein</fullName>
    </recommendedName>
</protein>
<evidence type="ECO:0000256" key="2">
    <source>
        <dbReference type="ARBA" id="ARBA00022630"/>
    </source>
</evidence>
<evidence type="ECO:0000256" key="5">
    <source>
        <dbReference type="ARBA" id="ARBA00023002"/>
    </source>
</evidence>
<evidence type="ECO:0000256" key="3">
    <source>
        <dbReference type="ARBA" id="ARBA00022643"/>
    </source>
</evidence>
<dbReference type="GO" id="GO:0010181">
    <property type="term" value="F:FMN binding"/>
    <property type="evidence" value="ECO:0007669"/>
    <property type="project" value="InterPro"/>
</dbReference>
<keyword evidence="2" id="KW-0285">Flavoprotein</keyword>
<feature type="domain" description="NADH:flavin oxidoreductase/NADH oxidase N-terminal" evidence="6">
    <location>
        <begin position="59"/>
        <end position="356"/>
    </location>
</feature>
<proteinExistence type="predicted"/>
<dbReference type="PANTHER" id="PTHR43303:SF4">
    <property type="entry name" value="NADPH DEHYDROGENASE C23G7.10C-RELATED"/>
    <property type="match status" value="1"/>
</dbReference>
<keyword evidence="4" id="KW-0521">NADP</keyword>
<dbReference type="EMBL" id="ADBJ01000010">
    <property type="protein sequence ID" value="EFA84083.1"/>
    <property type="molecule type" value="Genomic_DNA"/>
</dbReference>
<organism evidence="7 8">
    <name type="scientific">Heterostelium pallidum (strain ATCC 26659 / Pp 5 / PN500)</name>
    <name type="common">Cellular slime mold</name>
    <name type="synonym">Polysphondylium pallidum</name>
    <dbReference type="NCBI Taxonomy" id="670386"/>
    <lineage>
        <taxon>Eukaryota</taxon>
        <taxon>Amoebozoa</taxon>
        <taxon>Evosea</taxon>
        <taxon>Eumycetozoa</taxon>
        <taxon>Dictyostelia</taxon>
        <taxon>Acytosteliales</taxon>
        <taxon>Acytosteliaceae</taxon>
        <taxon>Heterostelium</taxon>
    </lineage>
</organism>
<evidence type="ECO:0000313" key="7">
    <source>
        <dbReference type="EMBL" id="EFA84083.1"/>
    </source>
</evidence>
<dbReference type="STRING" id="670386.D3B435"/>
<dbReference type="InterPro" id="IPR013785">
    <property type="entry name" value="Aldolase_TIM"/>
</dbReference>
<evidence type="ECO:0000313" key="8">
    <source>
        <dbReference type="Proteomes" id="UP000001396"/>
    </source>
</evidence>
<keyword evidence="3" id="KW-0288">FMN</keyword>
<keyword evidence="5" id="KW-0560">Oxidoreductase</keyword>
<dbReference type="GO" id="GO:0050661">
    <property type="term" value="F:NADP binding"/>
    <property type="evidence" value="ECO:0007669"/>
    <property type="project" value="InterPro"/>
</dbReference>
<reference evidence="7 8" key="1">
    <citation type="journal article" date="2011" name="Genome Res.">
        <title>Phylogeny-wide analysis of social amoeba genomes highlights ancient origins for complex intercellular communication.</title>
        <authorList>
            <person name="Heidel A.J."/>
            <person name="Lawal H.M."/>
            <person name="Felder M."/>
            <person name="Schilde C."/>
            <person name="Helps N.R."/>
            <person name="Tunggal B."/>
            <person name="Rivero F."/>
            <person name="John U."/>
            <person name="Schleicher M."/>
            <person name="Eichinger L."/>
            <person name="Platzer M."/>
            <person name="Noegel A.A."/>
            <person name="Schaap P."/>
            <person name="Gloeckner G."/>
        </authorList>
    </citation>
    <scope>NUCLEOTIDE SEQUENCE [LARGE SCALE GENOMIC DNA]</scope>
    <source>
        <strain evidence="8">ATCC 26659 / Pp 5 / PN500</strain>
    </source>
</reference>
<comment type="cofactor">
    <cofactor evidence="1">
        <name>FMN</name>
        <dbReference type="ChEBI" id="CHEBI:58210"/>
    </cofactor>
</comment>
<dbReference type="GeneID" id="31358679"/>
<dbReference type="Gene3D" id="3.20.20.70">
    <property type="entry name" value="Aldolase class I"/>
    <property type="match status" value="1"/>
</dbReference>
<keyword evidence="8" id="KW-1185">Reference proteome</keyword>
<evidence type="ECO:0000259" key="6">
    <source>
        <dbReference type="Pfam" id="PF00724"/>
    </source>
</evidence>
<name>D3B435_HETP5</name>
<dbReference type="Pfam" id="PF00724">
    <property type="entry name" value="Oxidored_FMN"/>
    <property type="match status" value="1"/>
</dbReference>